<dbReference type="Proteomes" id="UP001596084">
    <property type="component" value="Unassembled WGS sequence"/>
</dbReference>
<dbReference type="EMBL" id="JBHSMX010000012">
    <property type="protein sequence ID" value="MFC5520959.1"/>
    <property type="molecule type" value="Genomic_DNA"/>
</dbReference>
<protein>
    <submittedName>
        <fullName evidence="3">NAD(P)/FAD-dependent oxidoreductase</fullName>
        <ecNumber evidence="3">1.-.-.-</ecNumber>
    </submittedName>
</protein>
<dbReference type="RefSeq" id="WP_068833618.1">
    <property type="nucleotide sequence ID" value="NZ_JBHSMX010000012.1"/>
</dbReference>
<reference evidence="4" key="1">
    <citation type="journal article" date="2019" name="Int. J. Syst. Evol. Microbiol.">
        <title>The Global Catalogue of Microorganisms (GCM) 10K type strain sequencing project: providing services to taxonomists for standard genome sequencing and annotation.</title>
        <authorList>
            <consortium name="The Broad Institute Genomics Platform"/>
            <consortium name="The Broad Institute Genome Sequencing Center for Infectious Disease"/>
            <person name="Wu L."/>
            <person name="Ma J."/>
        </authorList>
    </citation>
    <scope>NUCLEOTIDE SEQUENCE [LARGE SCALE GENOMIC DNA]</scope>
    <source>
        <strain evidence="4">CGMCC 4.7277</strain>
    </source>
</reference>
<dbReference type="EC" id="1.-.-.-" evidence="3"/>
<keyword evidence="4" id="KW-1185">Reference proteome</keyword>
<dbReference type="InterPro" id="IPR006076">
    <property type="entry name" value="FAD-dep_OxRdtase"/>
</dbReference>
<dbReference type="InterPro" id="IPR036188">
    <property type="entry name" value="FAD/NAD-bd_sf"/>
</dbReference>
<sequence>MKNNTVVVMGAGMVGVACALELQRRGAKVTLIDRREPGQETSYGNAGVMARSSLMPFNNPGLWRGLPKLLGNQTAQFRYNPWFLARNPRWALGFLARARQSTFQETATALDALIRLSLVEHKRLMGEAQILHRLRENGWLFLYRSAAAYAGSQLARDTMDHFGVATEALDRKALSDLEPALRPIFDRALWIKDASSVDDPSQVVQAYARLFVARGGLIRQAAVAGLQAHKDKHWKVLDDAGGHLEAERVVVAMGPWSKAFLAPLGISVPMAFERGYHMHYGSAEGVTLKRPVYDTGGAYVLSPMERGLRLSTGVELDDCDAPPRHAQLELAEKAARQAISMGERMERDVWLGRRPTLPDSRPIIGEMPGRPGLWLAFGHQHVGFSTGPGTAALLGAQMYGDVLPIDPEPFRAGRFLSA</sequence>
<keyword evidence="1 3" id="KW-0560">Oxidoreductase</keyword>
<dbReference type="PANTHER" id="PTHR13847:SF289">
    <property type="entry name" value="GLYCINE OXIDASE"/>
    <property type="match status" value="1"/>
</dbReference>
<evidence type="ECO:0000313" key="4">
    <source>
        <dbReference type="Proteomes" id="UP001596084"/>
    </source>
</evidence>
<proteinExistence type="predicted"/>
<dbReference type="PROSITE" id="PS51257">
    <property type="entry name" value="PROKAR_LIPOPROTEIN"/>
    <property type="match status" value="1"/>
</dbReference>
<evidence type="ECO:0000259" key="2">
    <source>
        <dbReference type="Pfam" id="PF01266"/>
    </source>
</evidence>
<evidence type="ECO:0000313" key="3">
    <source>
        <dbReference type="EMBL" id="MFC5520959.1"/>
    </source>
</evidence>
<accession>A0ABW0QE23</accession>
<dbReference type="PANTHER" id="PTHR13847">
    <property type="entry name" value="SARCOSINE DEHYDROGENASE-RELATED"/>
    <property type="match status" value="1"/>
</dbReference>
<organism evidence="3 4">
    <name type="scientific">Polaromonas jejuensis</name>
    <dbReference type="NCBI Taxonomy" id="457502"/>
    <lineage>
        <taxon>Bacteria</taxon>
        <taxon>Pseudomonadati</taxon>
        <taxon>Pseudomonadota</taxon>
        <taxon>Betaproteobacteria</taxon>
        <taxon>Burkholderiales</taxon>
        <taxon>Comamonadaceae</taxon>
        <taxon>Polaromonas</taxon>
    </lineage>
</organism>
<dbReference type="SUPFAM" id="SSF51905">
    <property type="entry name" value="FAD/NAD(P)-binding domain"/>
    <property type="match status" value="1"/>
</dbReference>
<gene>
    <name evidence="3" type="ORF">ACFPP7_08505</name>
</gene>
<dbReference type="SUPFAM" id="SSF54373">
    <property type="entry name" value="FAD-linked reductases, C-terminal domain"/>
    <property type="match status" value="1"/>
</dbReference>
<dbReference type="Gene3D" id="3.50.50.60">
    <property type="entry name" value="FAD/NAD(P)-binding domain"/>
    <property type="match status" value="1"/>
</dbReference>
<evidence type="ECO:0000256" key="1">
    <source>
        <dbReference type="ARBA" id="ARBA00023002"/>
    </source>
</evidence>
<dbReference type="Gene3D" id="3.30.9.10">
    <property type="entry name" value="D-Amino Acid Oxidase, subunit A, domain 2"/>
    <property type="match status" value="1"/>
</dbReference>
<comment type="caution">
    <text evidence="3">The sequence shown here is derived from an EMBL/GenBank/DDBJ whole genome shotgun (WGS) entry which is preliminary data.</text>
</comment>
<dbReference type="GO" id="GO:0016491">
    <property type="term" value="F:oxidoreductase activity"/>
    <property type="evidence" value="ECO:0007669"/>
    <property type="project" value="UniProtKB-KW"/>
</dbReference>
<name>A0ABW0QE23_9BURK</name>
<dbReference type="Pfam" id="PF01266">
    <property type="entry name" value="DAO"/>
    <property type="match status" value="1"/>
</dbReference>
<feature type="domain" description="FAD dependent oxidoreductase" evidence="2">
    <location>
        <begin position="6"/>
        <end position="395"/>
    </location>
</feature>